<evidence type="ECO:0000313" key="6">
    <source>
        <dbReference type="Proteomes" id="UP000194903"/>
    </source>
</evidence>
<dbReference type="Proteomes" id="UP000194903">
    <property type="component" value="Unassembled WGS sequence"/>
</dbReference>
<dbReference type="EMBL" id="NHOC01000003">
    <property type="protein sequence ID" value="OUM21157.1"/>
    <property type="molecule type" value="Genomic_DNA"/>
</dbReference>
<comment type="caution">
    <text evidence="5">The sequence shown here is derived from an EMBL/GenBank/DDBJ whole genome shotgun (WGS) entry which is preliminary data.</text>
</comment>
<dbReference type="InterPro" id="IPR043502">
    <property type="entry name" value="DNA/RNA_pol_sf"/>
</dbReference>
<dbReference type="OrthoDB" id="9764911at2"/>
<name>A0A252F5V3_9FIRM</name>
<gene>
    <name evidence="5" type="ORF">CBW42_03735</name>
</gene>
<dbReference type="GO" id="GO:0003887">
    <property type="term" value="F:DNA-directed DNA polymerase activity"/>
    <property type="evidence" value="ECO:0007669"/>
    <property type="project" value="UniProtKB-EC"/>
</dbReference>
<dbReference type="RefSeq" id="WP_087017920.1">
    <property type="nucleotide sequence ID" value="NZ_NHOC01000003.1"/>
</dbReference>
<dbReference type="GO" id="GO:0003677">
    <property type="term" value="F:DNA binding"/>
    <property type="evidence" value="ECO:0007669"/>
    <property type="project" value="InterPro"/>
</dbReference>
<evidence type="ECO:0000313" key="5">
    <source>
        <dbReference type="EMBL" id="OUM21157.1"/>
    </source>
</evidence>
<dbReference type="GO" id="GO:0006302">
    <property type="term" value="P:double-strand break repair"/>
    <property type="evidence" value="ECO:0007669"/>
    <property type="project" value="TreeGrafter"/>
</dbReference>
<protein>
    <recommendedName>
        <fullName evidence="1">DNA-directed DNA polymerase</fullName>
        <ecNumber evidence="1">2.7.7.7</ecNumber>
    </recommendedName>
</protein>
<evidence type="ECO:0000259" key="4">
    <source>
        <dbReference type="SMART" id="SM00482"/>
    </source>
</evidence>
<evidence type="ECO:0000256" key="3">
    <source>
        <dbReference type="ARBA" id="ARBA00049244"/>
    </source>
</evidence>
<dbReference type="CDD" id="cd08642">
    <property type="entry name" value="DNA_pol_A_pol_I_A"/>
    <property type="match status" value="1"/>
</dbReference>
<dbReference type="InterPro" id="IPR001098">
    <property type="entry name" value="DNA-dir_DNA_pol_A_palm_dom"/>
</dbReference>
<dbReference type="InterPro" id="IPR002298">
    <property type="entry name" value="DNA_polymerase_A"/>
</dbReference>
<dbReference type="PANTHER" id="PTHR10133">
    <property type="entry name" value="DNA POLYMERASE I"/>
    <property type="match status" value="1"/>
</dbReference>
<dbReference type="Pfam" id="PF00476">
    <property type="entry name" value="DNA_pol_A"/>
    <property type="match status" value="1"/>
</dbReference>
<keyword evidence="2" id="KW-0235">DNA replication</keyword>
<comment type="catalytic activity">
    <reaction evidence="3">
        <text>DNA(n) + a 2'-deoxyribonucleoside 5'-triphosphate = DNA(n+1) + diphosphate</text>
        <dbReference type="Rhea" id="RHEA:22508"/>
        <dbReference type="Rhea" id="RHEA-COMP:17339"/>
        <dbReference type="Rhea" id="RHEA-COMP:17340"/>
        <dbReference type="ChEBI" id="CHEBI:33019"/>
        <dbReference type="ChEBI" id="CHEBI:61560"/>
        <dbReference type="ChEBI" id="CHEBI:173112"/>
        <dbReference type="EC" id="2.7.7.7"/>
    </reaction>
</comment>
<keyword evidence="6" id="KW-1185">Reference proteome</keyword>
<dbReference type="SUPFAM" id="SSF56672">
    <property type="entry name" value="DNA/RNA polymerases"/>
    <property type="match status" value="1"/>
</dbReference>
<dbReference type="Gene3D" id="1.10.150.20">
    <property type="entry name" value="5' to 3' exonuclease, C-terminal subdomain"/>
    <property type="match status" value="1"/>
</dbReference>
<dbReference type="SMART" id="SM00482">
    <property type="entry name" value="POLAc"/>
    <property type="match status" value="1"/>
</dbReference>
<accession>A0A252F5V3</accession>
<evidence type="ECO:0000256" key="2">
    <source>
        <dbReference type="ARBA" id="ARBA00022705"/>
    </source>
</evidence>
<dbReference type="EC" id="2.7.7.7" evidence="1"/>
<evidence type="ECO:0000256" key="1">
    <source>
        <dbReference type="ARBA" id="ARBA00012417"/>
    </source>
</evidence>
<dbReference type="PANTHER" id="PTHR10133:SF27">
    <property type="entry name" value="DNA POLYMERASE NU"/>
    <property type="match status" value="1"/>
</dbReference>
<dbReference type="SUPFAM" id="SSF53098">
    <property type="entry name" value="Ribonuclease H-like"/>
    <property type="match status" value="1"/>
</dbReference>
<sequence>MRQRIVHIDIETFSAVNLAKCGVYRYAESDSFQILLVAYAFDDGPVRIADLASGEPFPQELLDAFFDSGTTCMAHNAQFERVCFSSYLKRQYPGTYLQEGEFLNPDGWYCTMVQAAELGLPFSLDGVATVLKTGEQKDKRGKDLIRYFCVPCRPTKANGGRTRNLPEHDPQKWSEFKAYCVQDVATERDIHRRMQHFPLSEAELAFYHMDQRINDRGWKIDLPFVRQAIACDMLHSEQMTARAYELTGLENPNSVSQLKGWLEVRGIQMDSLSKKAVAQAVKELDSGGCDAEVLEMLKLRQKLAKSSVKKYEACERAVCQDGRARGLFLFYGANHTGRFTSRLIQVQNLPQNHLEPLEIARNLVKTGQFGALEYFFGNTPQVLSELIRTAFVPKEGCRFIVADFSAIEARGLSWLAGEEWRMEVFRTHGKIYEATAANMFHIPIESITKTSPERQKGKQAELGCGYGGSVGALISMGALENGLKESELQDIIDAWRQANPKIVRLWYDIDRAAHKAIRTGQPQTVGKICIAYQGGMMLIRLPSGRRLVYIRPRLEPNRFGHMSITYEGIGIGNKWERLETYGAKLVENITQGMCRDILVEAMRRVEQAGFDIVAHVHDEMIVEVPNGVSSVEEICGIMSVPLEWCADLPLRADGYECRFYRKD</sequence>
<reference evidence="5 6" key="1">
    <citation type="submission" date="2017-05" db="EMBL/GenBank/DDBJ databases">
        <title>Butyricicoccus porcorum sp. nov. a butyrate-producing bacterium from the swine intestinal tract.</title>
        <authorList>
            <person name="Trachsel J."/>
            <person name="Humphrey S."/>
            <person name="Allen H.K."/>
        </authorList>
    </citation>
    <scope>NUCLEOTIDE SEQUENCE [LARGE SCALE GENOMIC DNA]</scope>
    <source>
        <strain evidence="5">BB10</strain>
    </source>
</reference>
<dbReference type="AlphaFoldDB" id="A0A252F5V3"/>
<dbReference type="InterPro" id="IPR012337">
    <property type="entry name" value="RNaseH-like_sf"/>
</dbReference>
<proteinExistence type="predicted"/>
<organism evidence="5 6">
    <name type="scientific">Butyricicoccus porcorum</name>
    <dbReference type="NCBI Taxonomy" id="1945634"/>
    <lineage>
        <taxon>Bacteria</taxon>
        <taxon>Bacillati</taxon>
        <taxon>Bacillota</taxon>
        <taxon>Clostridia</taxon>
        <taxon>Eubacteriales</taxon>
        <taxon>Butyricicoccaceae</taxon>
        <taxon>Butyricicoccus</taxon>
    </lineage>
</organism>
<dbReference type="GO" id="GO:0006261">
    <property type="term" value="P:DNA-templated DNA replication"/>
    <property type="evidence" value="ECO:0007669"/>
    <property type="project" value="InterPro"/>
</dbReference>
<feature type="domain" description="DNA-directed DNA polymerase family A palm" evidence="4">
    <location>
        <begin position="384"/>
        <end position="628"/>
    </location>
</feature>